<dbReference type="Gene3D" id="3.30.1330.120">
    <property type="entry name" value="2-methylcitrate dehydratase PrpD"/>
    <property type="match status" value="1"/>
</dbReference>
<dbReference type="SUPFAM" id="SSF103378">
    <property type="entry name" value="2-methylcitrate dehydratase PrpD"/>
    <property type="match status" value="1"/>
</dbReference>
<dbReference type="InterPro" id="IPR045337">
    <property type="entry name" value="MmgE_PrpD_C"/>
</dbReference>
<evidence type="ECO:0000313" key="3">
    <source>
        <dbReference type="Proteomes" id="UP000887226"/>
    </source>
</evidence>
<organism evidence="2 3">
    <name type="scientific">Calycina marina</name>
    <dbReference type="NCBI Taxonomy" id="1763456"/>
    <lineage>
        <taxon>Eukaryota</taxon>
        <taxon>Fungi</taxon>
        <taxon>Dikarya</taxon>
        <taxon>Ascomycota</taxon>
        <taxon>Pezizomycotina</taxon>
        <taxon>Leotiomycetes</taxon>
        <taxon>Helotiales</taxon>
        <taxon>Pezizellaceae</taxon>
        <taxon>Calycina</taxon>
    </lineage>
</organism>
<dbReference type="EMBL" id="MU254217">
    <property type="protein sequence ID" value="KAG9241406.1"/>
    <property type="molecule type" value="Genomic_DNA"/>
</dbReference>
<dbReference type="Pfam" id="PF19305">
    <property type="entry name" value="MmgE_PrpD_C"/>
    <property type="match status" value="1"/>
</dbReference>
<evidence type="ECO:0000259" key="1">
    <source>
        <dbReference type="Pfam" id="PF19305"/>
    </source>
</evidence>
<keyword evidence="3" id="KW-1185">Reference proteome</keyword>
<dbReference type="Proteomes" id="UP000887226">
    <property type="component" value="Unassembled WGS sequence"/>
</dbReference>
<dbReference type="InterPro" id="IPR042188">
    <property type="entry name" value="MmgE/PrpD_sf_2"/>
</dbReference>
<proteinExistence type="predicted"/>
<comment type="caution">
    <text evidence="2">The sequence shown here is derived from an EMBL/GenBank/DDBJ whole genome shotgun (WGS) entry which is preliminary data.</text>
</comment>
<dbReference type="GO" id="GO:0016829">
    <property type="term" value="F:lyase activity"/>
    <property type="evidence" value="ECO:0007669"/>
    <property type="project" value="InterPro"/>
</dbReference>
<evidence type="ECO:0000313" key="2">
    <source>
        <dbReference type="EMBL" id="KAG9241406.1"/>
    </source>
</evidence>
<dbReference type="AlphaFoldDB" id="A0A9P7YXE4"/>
<accession>A0A9P7YXE4</accession>
<reference evidence="2" key="1">
    <citation type="journal article" date="2021" name="IMA Fungus">
        <title>Genomic characterization of three marine fungi, including Emericellopsis atlantica sp. nov. with signatures of a generalist lifestyle and marine biomass degradation.</title>
        <authorList>
            <person name="Hagestad O.C."/>
            <person name="Hou L."/>
            <person name="Andersen J.H."/>
            <person name="Hansen E.H."/>
            <person name="Altermark B."/>
            <person name="Li C."/>
            <person name="Kuhnert E."/>
            <person name="Cox R.J."/>
            <person name="Crous P.W."/>
            <person name="Spatafora J.W."/>
            <person name="Lail K."/>
            <person name="Amirebrahimi M."/>
            <person name="Lipzen A."/>
            <person name="Pangilinan J."/>
            <person name="Andreopoulos W."/>
            <person name="Hayes R.D."/>
            <person name="Ng V."/>
            <person name="Grigoriev I.V."/>
            <person name="Jackson S.A."/>
            <person name="Sutton T.D.S."/>
            <person name="Dobson A.D.W."/>
            <person name="Rama T."/>
        </authorList>
    </citation>
    <scope>NUCLEOTIDE SEQUENCE</scope>
    <source>
        <strain evidence="2">TRa3180A</strain>
    </source>
</reference>
<gene>
    <name evidence="2" type="ORF">BJ878DRAFT_387331</name>
</gene>
<name>A0A9P7YXE4_9HELO</name>
<protein>
    <recommendedName>
        <fullName evidence="1">MmgE/PrpD C-terminal domain-containing protein</fullName>
    </recommendedName>
</protein>
<feature type="domain" description="MmgE/PrpD C-terminal" evidence="1">
    <location>
        <begin position="16"/>
        <end position="155"/>
    </location>
</feature>
<feature type="non-terminal residue" evidence="2">
    <location>
        <position position="1"/>
    </location>
</feature>
<sequence>TEEILRNSIKPLSWRITIHPIIDACAQLHEQVKGRLGEIEKVHVRVQSLVLEVTGQKTPEDGLLAKFSVFHGGTCGLVFGKATPIQYEYDVVLSEEVITVRHNIVAEERSLGTDATVAVATFNDGTTVEMNVVHALGSTEEHLHDRKLQEKYMDL</sequence>
<feature type="non-terminal residue" evidence="2">
    <location>
        <position position="155"/>
    </location>
</feature>
<dbReference type="InterPro" id="IPR036148">
    <property type="entry name" value="MmgE/PrpD_sf"/>
</dbReference>
<dbReference type="OrthoDB" id="10267976at2759"/>